<protein>
    <recommendedName>
        <fullName evidence="2">Inner membrane protein YgaP-like transmembrane domain-containing protein</fullName>
    </recommendedName>
</protein>
<proteinExistence type="predicted"/>
<feature type="transmembrane region" description="Helical" evidence="1">
    <location>
        <begin position="12"/>
        <end position="33"/>
    </location>
</feature>
<dbReference type="EMBL" id="OCNH01000006">
    <property type="protein sequence ID" value="SOD96909.1"/>
    <property type="molecule type" value="Genomic_DNA"/>
</dbReference>
<accession>A0A286GPA6</accession>
<dbReference type="RefSeq" id="WP_097130344.1">
    <property type="nucleotide sequence ID" value="NZ_OCNH01000006.1"/>
</dbReference>
<dbReference type="AlphaFoldDB" id="A0A286GPA6"/>
<feature type="transmembrane region" description="Helical" evidence="1">
    <location>
        <begin position="39"/>
        <end position="59"/>
    </location>
</feature>
<organism evidence="3 4">
    <name type="scientific">Spirosoma fluviale</name>
    <dbReference type="NCBI Taxonomy" id="1597977"/>
    <lineage>
        <taxon>Bacteria</taxon>
        <taxon>Pseudomonadati</taxon>
        <taxon>Bacteroidota</taxon>
        <taxon>Cytophagia</taxon>
        <taxon>Cytophagales</taxon>
        <taxon>Cytophagaceae</taxon>
        <taxon>Spirosoma</taxon>
    </lineage>
</organism>
<keyword evidence="1" id="KW-1133">Transmembrane helix</keyword>
<dbReference type="InterPro" id="IPR021309">
    <property type="entry name" value="YgaP-like_TM"/>
</dbReference>
<name>A0A286GPA6_9BACT</name>
<evidence type="ECO:0000256" key="1">
    <source>
        <dbReference type="SAM" id="Phobius"/>
    </source>
</evidence>
<dbReference type="Proteomes" id="UP000219452">
    <property type="component" value="Unassembled WGS sequence"/>
</dbReference>
<feature type="domain" description="Inner membrane protein YgaP-like transmembrane" evidence="2">
    <location>
        <begin position="1"/>
        <end position="65"/>
    </location>
</feature>
<keyword evidence="1" id="KW-0472">Membrane</keyword>
<gene>
    <name evidence="3" type="ORF">SAMN06269250_5561</name>
</gene>
<keyword evidence="4" id="KW-1185">Reference proteome</keyword>
<evidence type="ECO:0000259" key="2">
    <source>
        <dbReference type="Pfam" id="PF11127"/>
    </source>
</evidence>
<dbReference type="OrthoDB" id="9804804at2"/>
<evidence type="ECO:0000313" key="3">
    <source>
        <dbReference type="EMBL" id="SOD96909.1"/>
    </source>
</evidence>
<evidence type="ECO:0000313" key="4">
    <source>
        <dbReference type="Proteomes" id="UP000219452"/>
    </source>
</evidence>
<reference evidence="4" key="1">
    <citation type="submission" date="2017-09" db="EMBL/GenBank/DDBJ databases">
        <authorList>
            <person name="Varghese N."/>
            <person name="Submissions S."/>
        </authorList>
    </citation>
    <scope>NUCLEOTIDE SEQUENCE [LARGE SCALE GENOMIC DNA]</scope>
    <source>
        <strain evidence="4">DSM 29961</strain>
    </source>
</reference>
<keyword evidence="1" id="KW-0812">Transmembrane</keyword>
<sequence length="72" mass="7772">MKKNMGSIDRAVRVVVALVLIALYATGTLTGVWGIVGLVLAGVFVLTSLVSTCPLYLPFGIRTNRIHKMLNK</sequence>
<dbReference type="Pfam" id="PF11127">
    <property type="entry name" value="YgaP-like_TM"/>
    <property type="match status" value="1"/>
</dbReference>